<dbReference type="InterPro" id="IPR007278">
    <property type="entry name" value="DUF397"/>
</dbReference>
<keyword evidence="3" id="KW-1185">Reference proteome</keyword>
<evidence type="ECO:0000313" key="3">
    <source>
        <dbReference type="Proteomes" id="UP000471745"/>
    </source>
</evidence>
<dbReference type="RefSeq" id="WP_163089169.1">
    <property type="nucleotide sequence ID" value="NZ_JAAGNA010000537.1"/>
</dbReference>
<gene>
    <name evidence="2" type="ORF">G3I18_15710</name>
</gene>
<evidence type="ECO:0000313" key="2">
    <source>
        <dbReference type="EMBL" id="NEC50009.1"/>
    </source>
</evidence>
<evidence type="ECO:0000259" key="1">
    <source>
        <dbReference type="Pfam" id="PF04149"/>
    </source>
</evidence>
<reference evidence="2 3" key="1">
    <citation type="submission" date="2020-01" db="EMBL/GenBank/DDBJ databases">
        <title>Insect and environment-associated Actinomycetes.</title>
        <authorList>
            <person name="Currrie C."/>
            <person name="Chevrette M."/>
            <person name="Carlson C."/>
            <person name="Stubbendieck R."/>
            <person name="Wendt-Pienkowski E."/>
        </authorList>
    </citation>
    <scope>NUCLEOTIDE SEQUENCE [LARGE SCALE GENOMIC DNA]</scope>
    <source>
        <strain evidence="2 3">SID8189</strain>
    </source>
</reference>
<proteinExistence type="predicted"/>
<dbReference type="Proteomes" id="UP000471745">
    <property type="component" value="Unassembled WGS sequence"/>
</dbReference>
<name>A0A9X5CK94_9ACTN</name>
<organism evidence="2 3">
    <name type="scientific">Actinospica acidiphila</name>
    <dbReference type="NCBI Taxonomy" id="304899"/>
    <lineage>
        <taxon>Bacteria</taxon>
        <taxon>Bacillati</taxon>
        <taxon>Actinomycetota</taxon>
        <taxon>Actinomycetes</taxon>
        <taxon>Catenulisporales</taxon>
        <taxon>Actinospicaceae</taxon>
        <taxon>Actinospica</taxon>
    </lineage>
</organism>
<accession>A0A9X5CK94</accession>
<comment type="caution">
    <text evidence="2">The sequence shown here is derived from an EMBL/GenBank/DDBJ whole genome shotgun (WGS) entry which is preliminary data.</text>
</comment>
<dbReference type="AlphaFoldDB" id="A0A9X5CK94"/>
<sequence>MTAPSQPTWITSSYSGGSGTECVECAHIKAGTLIRDSKWADGPIVRVRPQPWTAFVRSLRQVDPRA</sequence>
<dbReference type="Pfam" id="PF04149">
    <property type="entry name" value="DUF397"/>
    <property type="match status" value="1"/>
</dbReference>
<dbReference type="EMBL" id="JAAGNA010000537">
    <property type="protein sequence ID" value="NEC50009.1"/>
    <property type="molecule type" value="Genomic_DNA"/>
</dbReference>
<protein>
    <submittedName>
        <fullName evidence="2">DUF397 domain-containing protein</fullName>
    </submittedName>
</protein>
<feature type="domain" description="DUF397" evidence="1">
    <location>
        <begin position="8"/>
        <end position="60"/>
    </location>
</feature>